<dbReference type="EMBL" id="LRDT01000085">
    <property type="protein sequence ID" value="KZA07785.1"/>
    <property type="molecule type" value="Genomic_DNA"/>
</dbReference>
<protein>
    <submittedName>
        <fullName evidence="2">Uncharacterized protein</fullName>
    </submittedName>
</protein>
<organism evidence="2 3">
    <name type="scientific">Acinetobacter baumannii</name>
    <dbReference type="NCBI Taxonomy" id="470"/>
    <lineage>
        <taxon>Bacteria</taxon>
        <taxon>Pseudomonadati</taxon>
        <taxon>Pseudomonadota</taxon>
        <taxon>Gammaproteobacteria</taxon>
        <taxon>Moraxellales</taxon>
        <taxon>Moraxellaceae</taxon>
        <taxon>Acinetobacter</taxon>
        <taxon>Acinetobacter calcoaceticus/baumannii complex</taxon>
    </lineage>
</organism>
<reference evidence="2 3" key="1">
    <citation type="submission" date="2016-01" db="EMBL/GenBank/DDBJ databases">
        <title>Draft sequences of Acinetobacter baumannii isolates from wounded military personnel.</title>
        <authorList>
            <person name="Arivett B.A."/>
            <person name="Fiester S.E."/>
            <person name="Ream D.C."/>
            <person name="Actis L.A."/>
        </authorList>
    </citation>
    <scope>NUCLEOTIDE SEQUENCE [LARGE SCALE GENOMIC DNA]</scope>
    <source>
        <strain evidence="2 3">AB2828</strain>
    </source>
</reference>
<accession>A0AAJ0QT28</accession>
<proteinExistence type="predicted"/>
<gene>
    <name evidence="2" type="ORF">LV35_04204</name>
</gene>
<dbReference type="AlphaFoldDB" id="A0AAJ0QT28"/>
<dbReference type="Proteomes" id="UP000076296">
    <property type="component" value="Unassembled WGS sequence"/>
</dbReference>
<feature type="region of interest" description="Disordered" evidence="1">
    <location>
        <begin position="25"/>
        <end position="47"/>
    </location>
</feature>
<evidence type="ECO:0000256" key="1">
    <source>
        <dbReference type="SAM" id="MobiDB-lite"/>
    </source>
</evidence>
<sequence>MGGNDAVSGPNVEGLDAHAFRRAVVSPGLGRAGHREAEERKHYEDPPQCRAAIAPTHRALPTR</sequence>
<feature type="compositionally biased region" description="Basic and acidic residues" evidence="1">
    <location>
        <begin position="33"/>
        <end position="47"/>
    </location>
</feature>
<evidence type="ECO:0000313" key="2">
    <source>
        <dbReference type="EMBL" id="KZA07785.1"/>
    </source>
</evidence>
<comment type="caution">
    <text evidence="2">The sequence shown here is derived from an EMBL/GenBank/DDBJ whole genome shotgun (WGS) entry which is preliminary data.</text>
</comment>
<name>A0AAJ0QT28_ACIBA</name>
<evidence type="ECO:0000313" key="3">
    <source>
        <dbReference type="Proteomes" id="UP000076296"/>
    </source>
</evidence>